<dbReference type="EMBL" id="MG957431">
    <property type="protein sequence ID" value="AVH85427.1"/>
    <property type="molecule type" value="Genomic_DNA"/>
</dbReference>
<feature type="region of interest" description="Disordered" evidence="1">
    <location>
        <begin position="32"/>
        <end position="63"/>
    </location>
</feature>
<gene>
    <name evidence="2" type="ORF">Rostov1_00017</name>
</gene>
<accession>A0A2P0ZKA3</accession>
<proteinExistence type="predicted"/>
<name>A0A2P0ZKA3_9CAUD</name>
<organism evidence="2 3">
    <name type="scientific">Vibrio phage Rostov-1</name>
    <dbReference type="NCBI Taxonomy" id="2086639"/>
    <lineage>
        <taxon>Viruses</taxon>
        <taxon>Duplodnaviria</taxon>
        <taxon>Heunggongvirae</taxon>
        <taxon>Uroviricota</taxon>
        <taxon>Caudoviricetes</taxon>
        <taxon>Autographivirales</taxon>
        <taxon>Autotranscriptaviridae</taxon>
        <taxon>Studiervirinae</taxon>
        <taxon>Chatterjeevirus</taxon>
        <taxon>Chatterjeevirus N4</taxon>
    </lineage>
</organism>
<evidence type="ECO:0000313" key="3">
    <source>
        <dbReference type="Proteomes" id="UP000240642"/>
    </source>
</evidence>
<protein>
    <submittedName>
        <fullName evidence="2">Uncharacterized protein</fullName>
    </submittedName>
</protein>
<reference evidence="3" key="1">
    <citation type="submission" date="2018-02" db="EMBL/GenBank/DDBJ databases">
        <authorList>
            <person name="Gaevskaya N.E."/>
            <person name="Tyurina A.V."/>
            <person name="Pogozhova M.P."/>
            <person name="Pisanov R.V."/>
            <person name="Vodopyanov A.S."/>
            <person name="Ivanov S.A."/>
        </authorList>
    </citation>
    <scope>NUCLEOTIDE SEQUENCE [LARGE SCALE GENOMIC DNA]</scope>
</reference>
<dbReference type="Proteomes" id="UP000240642">
    <property type="component" value="Genome"/>
</dbReference>
<sequence>MNFMCIFKAPSISVPDTPIPAPLPADLESAPKVESVDFGGSAKVDTETASGVKGEKSTGKSSLKVKLNKPDMKLTKPTNVGANLSL</sequence>
<evidence type="ECO:0000313" key="2">
    <source>
        <dbReference type="EMBL" id="AVH85427.1"/>
    </source>
</evidence>
<evidence type="ECO:0000256" key="1">
    <source>
        <dbReference type="SAM" id="MobiDB-lite"/>
    </source>
</evidence>